<dbReference type="PANTHER" id="PTHR46095:SF1">
    <property type="entry name" value="ZINC FINGER PROTEIN 593"/>
    <property type="match status" value="1"/>
</dbReference>
<dbReference type="InterPro" id="IPR013087">
    <property type="entry name" value="Znf_C2H2_type"/>
</dbReference>
<feature type="region of interest" description="Disordered" evidence="13">
    <location>
        <begin position="93"/>
        <end position="143"/>
    </location>
</feature>
<dbReference type="GO" id="GO:0003676">
    <property type="term" value="F:nucleic acid binding"/>
    <property type="evidence" value="ECO:0007669"/>
    <property type="project" value="InterPro"/>
</dbReference>
<feature type="compositionally biased region" description="Basic residues" evidence="13">
    <location>
        <begin position="1"/>
        <end position="10"/>
    </location>
</feature>
<evidence type="ECO:0000256" key="3">
    <source>
        <dbReference type="ARBA" id="ARBA00022490"/>
    </source>
</evidence>
<name>A0A7R9MC00_9ACAR</name>
<protein>
    <recommendedName>
        <fullName evidence="12">Zinc finger protein 593 homolog</fullName>
    </recommendedName>
</protein>
<evidence type="ECO:0000259" key="14">
    <source>
        <dbReference type="PROSITE" id="PS00028"/>
    </source>
</evidence>
<evidence type="ECO:0000256" key="11">
    <source>
        <dbReference type="ARBA" id="ARBA00065398"/>
    </source>
</evidence>
<evidence type="ECO:0000256" key="6">
    <source>
        <dbReference type="ARBA" id="ARBA00022771"/>
    </source>
</evidence>
<dbReference type="InterPro" id="IPR036236">
    <property type="entry name" value="Znf_C2H2_sf"/>
</dbReference>
<dbReference type="GO" id="GO:0042254">
    <property type="term" value="P:ribosome biogenesis"/>
    <property type="evidence" value="ECO:0007669"/>
    <property type="project" value="UniProtKB-KW"/>
</dbReference>
<evidence type="ECO:0000256" key="12">
    <source>
        <dbReference type="ARBA" id="ARBA00068297"/>
    </source>
</evidence>
<evidence type="ECO:0000256" key="9">
    <source>
        <dbReference type="ARBA" id="ARBA00038064"/>
    </source>
</evidence>
<keyword evidence="3" id="KW-0963">Cytoplasm</keyword>
<dbReference type="GO" id="GO:0005737">
    <property type="term" value="C:cytoplasm"/>
    <property type="evidence" value="ECO:0007669"/>
    <property type="project" value="UniProtKB-SubCell"/>
</dbReference>
<dbReference type="GO" id="GO:0043021">
    <property type="term" value="F:ribonucleoprotein complex binding"/>
    <property type="evidence" value="ECO:0007669"/>
    <property type="project" value="UniProtKB-ARBA"/>
</dbReference>
<keyword evidence="17" id="KW-1185">Reference proteome</keyword>
<keyword evidence="6" id="KW-0863">Zinc-finger</keyword>
<accession>A0A7R9MC00</accession>
<dbReference type="SUPFAM" id="SSF57667">
    <property type="entry name" value="beta-beta-alpha zinc fingers"/>
    <property type="match status" value="1"/>
</dbReference>
<dbReference type="PANTHER" id="PTHR46095">
    <property type="entry name" value="ZINC FINGER PROTEIN 593"/>
    <property type="match status" value="1"/>
</dbReference>
<dbReference type="EMBL" id="OC917322">
    <property type="protein sequence ID" value="CAD7646740.1"/>
    <property type="molecule type" value="Genomic_DNA"/>
</dbReference>
<evidence type="ECO:0000313" key="16">
    <source>
        <dbReference type="EMBL" id="CAD7656312.1"/>
    </source>
</evidence>
<dbReference type="InterPro" id="IPR003604">
    <property type="entry name" value="Matrin/U1-like-C_Znf_C2H2"/>
</dbReference>
<evidence type="ECO:0000313" key="15">
    <source>
        <dbReference type="EMBL" id="CAD7646740.1"/>
    </source>
</evidence>
<evidence type="ECO:0000256" key="2">
    <source>
        <dbReference type="ARBA" id="ARBA00004496"/>
    </source>
</evidence>
<keyword evidence="8" id="KW-0539">Nucleus</keyword>
<dbReference type="Proteomes" id="UP000728032">
    <property type="component" value="Unassembled WGS sequence"/>
</dbReference>
<dbReference type="PROSITE" id="PS00028">
    <property type="entry name" value="ZINC_FINGER_C2H2_1"/>
    <property type="match status" value="1"/>
</dbReference>
<dbReference type="EMBL" id="CAJPVJ010010913">
    <property type="protein sequence ID" value="CAG2173499.1"/>
    <property type="molecule type" value="Genomic_DNA"/>
</dbReference>
<evidence type="ECO:0000256" key="4">
    <source>
        <dbReference type="ARBA" id="ARBA00022517"/>
    </source>
</evidence>
<evidence type="ECO:0000256" key="7">
    <source>
        <dbReference type="ARBA" id="ARBA00022833"/>
    </source>
</evidence>
<reference evidence="16" key="1">
    <citation type="submission" date="2020-11" db="EMBL/GenBank/DDBJ databases">
        <authorList>
            <person name="Tran Van P."/>
        </authorList>
    </citation>
    <scope>NUCLEOTIDE SEQUENCE</scope>
</reference>
<dbReference type="FunFam" id="3.30.160.60:FF:000299">
    <property type="entry name" value="Zinc finger protein 593"/>
    <property type="match status" value="1"/>
</dbReference>
<evidence type="ECO:0000256" key="8">
    <source>
        <dbReference type="ARBA" id="ARBA00023242"/>
    </source>
</evidence>
<dbReference type="Pfam" id="PF12171">
    <property type="entry name" value="zf-C2H2_jaz"/>
    <property type="match status" value="1"/>
</dbReference>
<dbReference type="AlphaFoldDB" id="A0A7R9MC00"/>
<dbReference type="SMART" id="SM00451">
    <property type="entry name" value="ZnF_U1"/>
    <property type="match status" value="1"/>
</dbReference>
<dbReference type="InterPro" id="IPR051879">
    <property type="entry name" value="C2H2-ZF_Maturation_Protein"/>
</dbReference>
<feature type="compositionally biased region" description="Basic and acidic residues" evidence="13">
    <location>
        <begin position="104"/>
        <end position="117"/>
    </location>
</feature>
<evidence type="ECO:0000256" key="10">
    <source>
        <dbReference type="ARBA" id="ARBA00057732"/>
    </source>
</evidence>
<feature type="region of interest" description="Disordered" evidence="13">
    <location>
        <begin position="43"/>
        <end position="70"/>
    </location>
</feature>
<dbReference type="EMBL" id="OC925738">
    <property type="protein sequence ID" value="CAD7656312.1"/>
    <property type="molecule type" value="Genomic_DNA"/>
</dbReference>
<keyword evidence="7" id="KW-0862">Zinc</keyword>
<dbReference type="InterPro" id="IPR022755">
    <property type="entry name" value="Znf_C2H2_jaz"/>
</dbReference>
<comment type="subunit">
    <text evidence="11">Associates with pre-60S ribosomal particles; released from the pre-60S particle very early in the cytoplasm.</text>
</comment>
<sequence length="143" mass="16383">MTRYARKKGKNPPNRRIGKRALKTKTYKKDLDLIKQQLIHTIANADSQPLDTAKTSDDTNDEDIDYDLPANGQHVCQHCDRYFIDEKAFKDHNKSKAHKKRVRLLRDEPYSQEEAERAAGMGSYTTNTTKASVSNKTPVMDTE</sequence>
<proteinExistence type="inferred from homology"/>
<gene>
    <name evidence="16" type="ORF">ONB1V03_LOCUS12949</name>
    <name evidence="15" type="ORF">ONB1V03_LOCUS5888</name>
</gene>
<dbReference type="GO" id="GO:0008270">
    <property type="term" value="F:zinc ion binding"/>
    <property type="evidence" value="ECO:0007669"/>
    <property type="project" value="UniProtKB-KW"/>
</dbReference>
<dbReference type="OrthoDB" id="24683at2759"/>
<feature type="domain" description="C2H2-type" evidence="14">
    <location>
        <begin position="76"/>
        <end position="98"/>
    </location>
</feature>
<feature type="region of interest" description="Disordered" evidence="13">
    <location>
        <begin position="1"/>
        <end position="22"/>
    </location>
</feature>
<evidence type="ECO:0000256" key="5">
    <source>
        <dbReference type="ARBA" id="ARBA00022723"/>
    </source>
</evidence>
<comment type="subcellular location">
    <subcellularLocation>
        <location evidence="2">Cytoplasm</location>
    </subcellularLocation>
    <subcellularLocation>
        <location evidence="1">Nucleus</location>
    </subcellularLocation>
</comment>
<feature type="compositionally biased region" description="Polar residues" evidence="13">
    <location>
        <begin position="123"/>
        <end position="137"/>
    </location>
</feature>
<dbReference type="GO" id="GO:0005634">
    <property type="term" value="C:nucleus"/>
    <property type="evidence" value="ECO:0007669"/>
    <property type="project" value="UniProtKB-SubCell"/>
</dbReference>
<keyword evidence="4" id="KW-0690">Ribosome biogenesis</keyword>
<dbReference type="EMBL" id="CAJPVJ010002497">
    <property type="protein sequence ID" value="CAG2166364.1"/>
    <property type="molecule type" value="Genomic_DNA"/>
</dbReference>
<evidence type="ECO:0000256" key="13">
    <source>
        <dbReference type="SAM" id="MobiDB-lite"/>
    </source>
</evidence>
<comment type="similarity">
    <text evidence="9">Belongs to the ZNF593/BUD20 C2H2-type zinc-finger protein family.</text>
</comment>
<evidence type="ECO:0000313" key="17">
    <source>
        <dbReference type="Proteomes" id="UP000728032"/>
    </source>
</evidence>
<keyword evidence="5" id="KW-0479">Metal-binding</keyword>
<organism evidence="16">
    <name type="scientific">Oppiella nova</name>
    <dbReference type="NCBI Taxonomy" id="334625"/>
    <lineage>
        <taxon>Eukaryota</taxon>
        <taxon>Metazoa</taxon>
        <taxon>Ecdysozoa</taxon>
        <taxon>Arthropoda</taxon>
        <taxon>Chelicerata</taxon>
        <taxon>Arachnida</taxon>
        <taxon>Acari</taxon>
        <taxon>Acariformes</taxon>
        <taxon>Sarcoptiformes</taxon>
        <taxon>Oribatida</taxon>
        <taxon>Brachypylina</taxon>
        <taxon>Oppioidea</taxon>
        <taxon>Oppiidae</taxon>
        <taxon>Oppiella</taxon>
    </lineage>
</organism>
<dbReference type="Gene3D" id="3.30.160.60">
    <property type="entry name" value="Classic Zinc Finger"/>
    <property type="match status" value="1"/>
</dbReference>
<comment type="function">
    <text evidence="10">Involved in pre-60S ribosomal particles maturation by promoting the nuclear export of the 60S ribosome.</text>
</comment>
<evidence type="ECO:0000256" key="1">
    <source>
        <dbReference type="ARBA" id="ARBA00004123"/>
    </source>
</evidence>